<keyword evidence="2 6" id="KW-0813">Transport</keyword>
<keyword evidence="3 6" id="KW-0812">Transmembrane</keyword>
<feature type="transmembrane region" description="Helical" evidence="6">
    <location>
        <begin position="356"/>
        <end position="382"/>
    </location>
</feature>
<keyword evidence="5 6" id="KW-0472">Membrane</keyword>
<comment type="subcellular location">
    <subcellularLocation>
        <location evidence="1 6">Cell membrane</location>
        <topology evidence="1 6">Multi-pass membrane protein</topology>
    </subcellularLocation>
</comment>
<evidence type="ECO:0000256" key="2">
    <source>
        <dbReference type="ARBA" id="ARBA00022448"/>
    </source>
</evidence>
<dbReference type="CDD" id="cd06261">
    <property type="entry name" value="TM_PBP2"/>
    <property type="match status" value="1"/>
</dbReference>
<evidence type="ECO:0000256" key="5">
    <source>
        <dbReference type="ARBA" id="ARBA00023136"/>
    </source>
</evidence>
<dbReference type="PANTHER" id="PTHR30177:SF30">
    <property type="entry name" value="GLYCINE BETAINE UPTAKE SYSTEM PERMEASE PROTEIN YEHY"/>
    <property type="match status" value="1"/>
</dbReference>
<evidence type="ECO:0000256" key="4">
    <source>
        <dbReference type="ARBA" id="ARBA00022989"/>
    </source>
</evidence>
<keyword evidence="9" id="KW-1185">Reference proteome</keyword>
<dbReference type="EMBL" id="QJJS01000011">
    <property type="protein sequence ID" value="PXW95045.1"/>
    <property type="molecule type" value="Genomic_DNA"/>
</dbReference>
<evidence type="ECO:0000256" key="3">
    <source>
        <dbReference type="ARBA" id="ARBA00022692"/>
    </source>
</evidence>
<proteinExistence type="inferred from homology"/>
<dbReference type="InterPro" id="IPR051204">
    <property type="entry name" value="ABC_transp_perm/SBD"/>
</dbReference>
<feature type="transmembrane region" description="Helical" evidence="6">
    <location>
        <begin position="248"/>
        <end position="271"/>
    </location>
</feature>
<protein>
    <submittedName>
        <fullName evidence="8">Osmoprotectant transport system permease protein</fullName>
    </submittedName>
</protein>
<gene>
    <name evidence="8" type="ORF">C7444_111135</name>
</gene>
<reference evidence="8 9" key="1">
    <citation type="submission" date="2018-05" db="EMBL/GenBank/DDBJ databases">
        <title>Genomic Encyclopedia of Type Strains, Phase IV (KMG-IV): sequencing the most valuable type-strain genomes for metagenomic binning, comparative biology and taxonomic classification.</title>
        <authorList>
            <person name="Goeker M."/>
        </authorList>
    </citation>
    <scope>NUCLEOTIDE SEQUENCE [LARGE SCALE GENOMIC DNA]</scope>
    <source>
        <strain evidence="8 9">DSM 566</strain>
    </source>
</reference>
<feature type="transmembrane region" description="Helical" evidence="6">
    <location>
        <begin position="75"/>
        <end position="93"/>
    </location>
</feature>
<dbReference type="InterPro" id="IPR035906">
    <property type="entry name" value="MetI-like_sf"/>
</dbReference>
<dbReference type="Pfam" id="PF00528">
    <property type="entry name" value="BPD_transp_1"/>
    <property type="match status" value="1"/>
</dbReference>
<feature type="transmembrane region" description="Helical" evidence="6">
    <location>
        <begin position="113"/>
        <end position="130"/>
    </location>
</feature>
<feature type="transmembrane region" description="Helical" evidence="6">
    <location>
        <begin position="211"/>
        <end position="236"/>
    </location>
</feature>
<organism evidence="8 9">
    <name type="scientific">Sphaerotilus hippei</name>
    <dbReference type="NCBI Taxonomy" id="744406"/>
    <lineage>
        <taxon>Bacteria</taxon>
        <taxon>Pseudomonadati</taxon>
        <taxon>Pseudomonadota</taxon>
        <taxon>Betaproteobacteria</taxon>
        <taxon>Burkholderiales</taxon>
        <taxon>Sphaerotilaceae</taxon>
        <taxon>Sphaerotilus</taxon>
    </lineage>
</organism>
<feature type="domain" description="ABC transmembrane type-1" evidence="7">
    <location>
        <begin position="180"/>
        <end position="375"/>
    </location>
</feature>
<dbReference type="AlphaFoldDB" id="A0A318H144"/>
<comment type="similarity">
    <text evidence="6">Belongs to the binding-protein-dependent transport system permease family.</text>
</comment>
<dbReference type="PANTHER" id="PTHR30177">
    <property type="entry name" value="GLYCINE BETAINE/L-PROLINE TRANSPORT SYSTEM PERMEASE PROTEIN PROW"/>
    <property type="match status" value="1"/>
</dbReference>
<feature type="transmembrane region" description="Helical" evidence="6">
    <location>
        <begin position="47"/>
        <end position="63"/>
    </location>
</feature>
<feature type="transmembrane region" description="Helical" evidence="6">
    <location>
        <begin position="326"/>
        <end position="350"/>
    </location>
</feature>
<dbReference type="Gene3D" id="1.10.3720.10">
    <property type="entry name" value="MetI-like"/>
    <property type="match status" value="1"/>
</dbReference>
<dbReference type="Proteomes" id="UP000247811">
    <property type="component" value="Unassembled WGS sequence"/>
</dbReference>
<keyword evidence="4 6" id="KW-1133">Transmembrane helix</keyword>
<evidence type="ECO:0000259" key="7">
    <source>
        <dbReference type="PROSITE" id="PS50928"/>
    </source>
</evidence>
<feature type="transmembrane region" description="Helical" evidence="6">
    <location>
        <begin position="180"/>
        <end position="199"/>
    </location>
</feature>
<dbReference type="SUPFAM" id="SSF161098">
    <property type="entry name" value="MetI-like"/>
    <property type="match status" value="1"/>
</dbReference>
<dbReference type="PROSITE" id="PS50928">
    <property type="entry name" value="ABC_TM1"/>
    <property type="match status" value="1"/>
</dbReference>
<comment type="caution">
    <text evidence="8">The sequence shown here is derived from an EMBL/GenBank/DDBJ whole genome shotgun (WGS) entry which is preliminary data.</text>
</comment>
<name>A0A318H144_9BURK</name>
<evidence type="ECO:0000256" key="1">
    <source>
        <dbReference type="ARBA" id="ARBA00004651"/>
    </source>
</evidence>
<evidence type="ECO:0000256" key="6">
    <source>
        <dbReference type="RuleBase" id="RU363032"/>
    </source>
</evidence>
<dbReference type="GO" id="GO:0005886">
    <property type="term" value="C:plasma membrane"/>
    <property type="evidence" value="ECO:0007669"/>
    <property type="project" value="UniProtKB-SubCell"/>
</dbReference>
<feature type="transmembrane region" description="Helical" evidence="6">
    <location>
        <begin position="142"/>
        <end position="160"/>
    </location>
</feature>
<accession>A0A318H144</accession>
<dbReference type="GO" id="GO:0055085">
    <property type="term" value="P:transmembrane transport"/>
    <property type="evidence" value="ECO:0007669"/>
    <property type="project" value="InterPro"/>
</dbReference>
<sequence length="388" mass="39945">MSTQAHQRVLPLLLGGLLLAALGLPFLTQAPNRLVTGTGLLLAEVAQGRRALVLAPLLLWLLALARPASARSTRLLIALGAAGTIAGLTWLAGSHAAALVSDDLPLGRTSLGGGYWVLIVLCGLAASEAARGPDVPRLWPPAVGLLLLGPLATLLLQGGLDQLSLMKEYDNRQDVFDAALQRHLLLVAATLLATLLIAVPTGVLISRRATLAAPLLALLNLVQTVPSIALFALLMGPLAALSARWPLLAQWGISGIGPAPAIIALTLYSLLPMVRSISAGLGQVAPTVIESARGMGMSELQIFRQVELPLALPVWLAGLRVTTVQAIGLAVVAALIGAGGFGAVMFQGLLSSALDLVLLGVLPVVGLSVLADSLFKLIAGLLSAHRTP</sequence>
<evidence type="ECO:0000313" key="8">
    <source>
        <dbReference type="EMBL" id="PXW95045.1"/>
    </source>
</evidence>
<dbReference type="GO" id="GO:0031460">
    <property type="term" value="P:glycine betaine transport"/>
    <property type="evidence" value="ECO:0007669"/>
    <property type="project" value="TreeGrafter"/>
</dbReference>
<dbReference type="InterPro" id="IPR000515">
    <property type="entry name" value="MetI-like"/>
</dbReference>
<evidence type="ECO:0000313" key="9">
    <source>
        <dbReference type="Proteomes" id="UP000247811"/>
    </source>
</evidence>